<keyword evidence="7" id="KW-1185">Reference proteome</keyword>
<dbReference type="GO" id="GO:0003700">
    <property type="term" value="F:DNA-binding transcription factor activity"/>
    <property type="evidence" value="ECO:0007669"/>
    <property type="project" value="InterPro"/>
</dbReference>
<dbReference type="PANTHER" id="PTHR33154:SF15">
    <property type="entry name" value="REGULATORY PROTEIN ARSR"/>
    <property type="match status" value="1"/>
</dbReference>
<dbReference type="PANTHER" id="PTHR33154">
    <property type="entry name" value="TRANSCRIPTIONAL REGULATOR, ARSR FAMILY"/>
    <property type="match status" value="1"/>
</dbReference>
<dbReference type="InterPro" id="IPR036388">
    <property type="entry name" value="WH-like_DNA-bd_sf"/>
</dbReference>
<comment type="caution">
    <text evidence="6">The sequence shown here is derived from an EMBL/GenBank/DDBJ whole genome shotgun (WGS) entry which is preliminary data.</text>
</comment>
<accession>A0A8J3UL92</accession>
<organism evidence="6 7">
    <name type="scientific">Planotetraspora silvatica</name>
    <dbReference type="NCBI Taxonomy" id="234614"/>
    <lineage>
        <taxon>Bacteria</taxon>
        <taxon>Bacillati</taxon>
        <taxon>Actinomycetota</taxon>
        <taxon>Actinomycetes</taxon>
        <taxon>Streptosporangiales</taxon>
        <taxon>Streptosporangiaceae</taxon>
        <taxon>Planotetraspora</taxon>
    </lineage>
</organism>
<feature type="compositionally biased region" description="Low complexity" evidence="4">
    <location>
        <begin position="207"/>
        <end position="217"/>
    </location>
</feature>
<dbReference type="CDD" id="cd00090">
    <property type="entry name" value="HTH_ARSR"/>
    <property type="match status" value="1"/>
</dbReference>
<dbReference type="InterPro" id="IPR051081">
    <property type="entry name" value="HTH_MetalResp_TranReg"/>
</dbReference>
<dbReference type="GO" id="GO:0003677">
    <property type="term" value="F:DNA binding"/>
    <property type="evidence" value="ECO:0007669"/>
    <property type="project" value="UniProtKB-KW"/>
</dbReference>
<protein>
    <submittedName>
        <fullName evidence="6">Transcriptional regulator</fullName>
    </submittedName>
</protein>
<dbReference type="InterPro" id="IPR011991">
    <property type="entry name" value="ArsR-like_HTH"/>
</dbReference>
<dbReference type="AlphaFoldDB" id="A0A8J3UL92"/>
<dbReference type="Gene3D" id="6.10.140.2180">
    <property type="match status" value="1"/>
</dbReference>
<keyword evidence="2" id="KW-0238">DNA-binding</keyword>
<dbReference type="SMART" id="SM00418">
    <property type="entry name" value="HTH_ARSR"/>
    <property type="match status" value="1"/>
</dbReference>
<gene>
    <name evidence="6" type="ORF">Psi02_22460</name>
</gene>
<proteinExistence type="predicted"/>
<evidence type="ECO:0000256" key="3">
    <source>
        <dbReference type="ARBA" id="ARBA00023163"/>
    </source>
</evidence>
<evidence type="ECO:0000256" key="4">
    <source>
        <dbReference type="SAM" id="MobiDB-lite"/>
    </source>
</evidence>
<dbReference type="Gene3D" id="1.10.10.10">
    <property type="entry name" value="Winged helix-like DNA-binding domain superfamily/Winged helix DNA-binding domain"/>
    <property type="match status" value="1"/>
</dbReference>
<dbReference type="InterPro" id="IPR001845">
    <property type="entry name" value="HTH_ArsR_DNA-bd_dom"/>
</dbReference>
<dbReference type="InterPro" id="IPR036390">
    <property type="entry name" value="WH_DNA-bd_sf"/>
</dbReference>
<keyword evidence="1" id="KW-0805">Transcription regulation</keyword>
<dbReference type="Proteomes" id="UP000644610">
    <property type="component" value="Unassembled WGS sequence"/>
</dbReference>
<dbReference type="Pfam" id="PF12840">
    <property type="entry name" value="HTH_20"/>
    <property type="match status" value="1"/>
</dbReference>
<evidence type="ECO:0000256" key="2">
    <source>
        <dbReference type="ARBA" id="ARBA00023125"/>
    </source>
</evidence>
<feature type="region of interest" description="Disordered" evidence="4">
    <location>
        <begin position="202"/>
        <end position="230"/>
    </location>
</feature>
<dbReference type="EMBL" id="BOOQ01000013">
    <property type="protein sequence ID" value="GII45822.1"/>
    <property type="molecule type" value="Genomic_DNA"/>
</dbReference>
<keyword evidence="3" id="KW-0804">Transcription</keyword>
<evidence type="ECO:0000313" key="7">
    <source>
        <dbReference type="Proteomes" id="UP000644610"/>
    </source>
</evidence>
<sequence length="230" mass="24489">MCDMTTSKAEGYRQVNDAGVLRALAHPARLAILSRLQSEGPATATECAQVTGLSPSACSYHLRTLAKNGLVEEAPPRGDGRERVWRALQRGWGFNEPEDGITPELFEARRAVIDTVLADAAQRLSAYLAQSDREPHEWRAAAWLTHATLLVDAEELRALAERINELIIPYRAAERTGENAPVGARLAEFQLRLFPWAPRGAGGPGAGSAASDSANAGFTAAGSAGSDSTG</sequence>
<evidence type="ECO:0000259" key="5">
    <source>
        <dbReference type="SMART" id="SM00418"/>
    </source>
</evidence>
<name>A0A8J3UL92_9ACTN</name>
<dbReference type="PRINTS" id="PR00778">
    <property type="entry name" value="HTHARSR"/>
</dbReference>
<evidence type="ECO:0000313" key="6">
    <source>
        <dbReference type="EMBL" id="GII45822.1"/>
    </source>
</evidence>
<dbReference type="SUPFAM" id="SSF46785">
    <property type="entry name" value="Winged helix' DNA-binding domain"/>
    <property type="match status" value="1"/>
</dbReference>
<feature type="domain" description="HTH arsR-type" evidence="5">
    <location>
        <begin position="19"/>
        <end position="90"/>
    </location>
</feature>
<reference evidence="6" key="1">
    <citation type="submission" date="2021-01" db="EMBL/GenBank/DDBJ databases">
        <title>Whole genome shotgun sequence of Planotetraspora silvatica NBRC 100141.</title>
        <authorList>
            <person name="Komaki H."/>
            <person name="Tamura T."/>
        </authorList>
    </citation>
    <scope>NUCLEOTIDE SEQUENCE</scope>
    <source>
        <strain evidence="6">NBRC 100141</strain>
    </source>
</reference>
<evidence type="ECO:0000256" key="1">
    <source>
        <dbReference type="ARBA" id="ARBA00023015"/>
    </source>
</evidence>